<protein>
    <recommendedName>
        <fullName evidence="3">Tryptophan synthase subunit beta like protein</fullName>
    </recommendedName>
</protein>
<dbReference type="EMBL" id="CP021435">
    <property type="protein sequence ID" value="ATJ83864.1"/>
    <property type="molecule type" value="Genomic_DNA"/>
</dbReference>
<dbReference type="KEGG" id="hbe:BEI_2877"/>
<gene>
    <name evidence="1" type="ORF">BEI_2877</name>
</gene>
<organism evidence="1 2">
    <name type="scientific">Halomonas beimenensis</name>
    <dbReference type="NCBI Taxonomy" id="475662"/>
    <lineage>
        <taxon>Bacteria</taxon>
        <taxon>Pseudomonadati</taxon>
        <taxon>Pseudomonadota</taxon>
        <taxon>Gammaproteobacteria</taxon>
        <taxon>Oceanospirillales</taxon>
        <taxon>Halomonadaceae</taxon>
        <taxon>Halomonas</taxon>
    </lineage>
</organism>
<dbReference type="Proteomes" id="UP000219993">
    <property type="component" value="Chromosome"/>
</dbReference>
<reference evidence="1 2" key="1">
    <citation type="journal article" date="2017" name="Sci. Rep.">
        <title>Revealing the Saline Adaptation Strategies of the Halophilic Bacterium Halomonas beimenensis through High-throughput Omics and Transposon Mutagenesis Approaches.</title>
        <authorList>
            <person name="Chen Y.H."/>
            <person name="Lin S.S."/>
            <person name="Shyu Y.T."/>
        </authorList>
    </citation>
    <scope>NUCLEOTIDE SEQUENCE [LARGE SCALE GENOMIC DNA]</scope>
    <source>
        <strain evidence="1 2">NTU-111</strain>
    </source>
</reference>
<evidence type="ECO:0000313" key="1">
    <source>
        <dbReference type="EMBL" id="ATJ83864.1"/>
    </source>
</evidence>
<keyword evidence="2" id="KW-1185">Reference proteome</keyword>
<evidence type="ECO:0000313" key="2">
    <source>
        <dbReference type="Proteomes" id="UP000219993"/>
    </source>
</evidence>
<evidence type="ECO:0008006" key="3">
    <source>
        <dbReference type="Google" id="ProtNLM"/>
    </source>
</evidence>
<dbReference type="OrthoDB" id="8527830at2"/>
<sequence length="106" mass="12164">MYVKRDDSGSIIKVSKIEDEDCTEFVESRDQGLRDFLDRAGQHDEMTRSDLDFVRVLEDVIHLLMDKGVIRFTDLPDAARDKLIARQSLRSRINHVGLMAEGDDVI</sequence>
<accession>A0A291PAE9</accession>
<name>A0A291PAE9_9GAMM</name>
<dbReference type="AlphaFoldDB" id="A0A291PAE9"/>
<proteinExistence type="predicted"/>